<protein>
    <submittedName>
        <fullName evidence="2">Uncharacterized protein</fullName>
    </submittedName>
</protein>
<dbReference type="AlphaFoldDB" id="A0A3N4HTH0"/>
<reference evidence="2 3" key="1">
    <citation type="journal article" date="2018" name="Nat. Ecol. Evol.">
        <title>Pezizomycetes genomes reveal the molecular basis of ectomycorrhizal truffle lifestyle.</title>
        <authorList>
            <person name="Murat C."/>
            <person name="Payen T."/>
            <person name="Noel B."/>
            <person name="Kuo A."/>
            <person name="Morin E."/>
            <person name="Chen J."/>
            <person name="Kohler A."/>
            <person name="Krizsan K."/>
            <person name="Balestrini R."/>
            <person name="Da Silva C."/>
            <person name="Montanini B."/>
            <person name="Hainaut M."/>
            <person name="Levati E."/>
            <person name="Barry K.W."/>
            <person name="Belfiori B."/>
            <person name="Cichocki N."/>
            <person name="Clum A."/>
            <person name="Dockter R.B."/>
            <person name="Fauchery L."/>
            <person name="Guy J."/>
            <person name="Iotti M."/>
            <person name="Le Tacon F."/>
            <person name="Lindquist E.A."/>
            <person name="Lipzen A."/>
            <person name="Malagnac F."/>
            <person name="Mello A."/>
            <person name="Molinier V."/>
            <person name="Miyauchi S."/>
            <person name="Poulain J."/>
            <person name="Riccioni C."/>
            <person name="Rubini A."/>
            <person name="Sitrit Y."/>
            <person name="Splivallo R."/>
            <person name="Traeger S."/>
            <person name="Wang M."/>
            <person name="Zifcakova L."/>
            <person name="Wipf D."/>
            <person name="Zambonelli A."/>
            <person name="Paolocci F."/>
            <person name="Nowrousian M."/>
            <person name="Ottonello S."/>
            <person name="Baldrian P."/>
            <person name="Spatafora J.W."/>
            <person name="Henrissat B."/>
            <person name="Nagy L.G."/>
            <person name="Aury J.M."/>
            <person name="Wincker P."/>
            <person name="Grigoriev I.V."/>
            <person name="Bonfante P."/>
            <person name="Martin F.M."/>
        </authorList>
    </citation>
    <scope>NUCLEOTIDE SEQUENCE [LARGE SCALE GENOMIC DNA]</scope>
    <source>
        <strain evidence="2 3">RN42</strain>
    </source>
</reference>
<evidence type="ECO:0000256" key="1">
    <source>
        <dbReference type="SAM" id="MobiDB-lite"/>
    </source>
</evidence>
<name>A0A3N4HTH0_ASCIM</name>
<feature type="region of interest" description="Disordered" evidence="1">
    <location>
        <begin position="1"/>
        <end position="110"/>
    </location>
</feature>
<evidence type="ECO:0000313" key="2">
    <source>
        <dbReference type="EMBL" id="RPA75291.1"/>
    </source>
</evidence>
<evidence type="ECO:0000313" key="3">
    <source>
        <dbReference type="Proteomes" id="UP000275078"/>
    </source>
</evidence>
<organism evidence="2 3">
    <name type="scientific">Ascobolus immersus RN42</name>
    <dbReference type="NCBI Taxonomy" id="1160509"/>
    <lineage>
        <taxon>Eukaryota</taxon>
        <taxon>Fungi</taxon>
        <taxon>Dikarya</taxon>
        <taxon>Ascomycota</taxon>
        <taxon>Pezizomycotina</taxon>
        <taxon>Pezizomycetes</taxon>
        <taxon>Pezizales</taxon>
        <taxon>Ascobolaceae</taxon>
        <taxon>Ascobolus</taxon>
    </lineage>
</organism>
<keyword evidence="3" id="KW-1185">Reference proteome</keyword>
<sequence length="464" mass="52342">MSSNPTKRPRERVIRPANMGANPQNITQNREARRQSGRHEPSGSNRVRRRSASPVRPGPLVSVKLEEAFPDIPGVKVETAGPSQSQSVPPPTNTPRRQRRPRRIEGADEEPVELVQMGWFRESCYTGEQMEDTHDFKWTKNLLARHPVRVAVAGNEEFVQPDILVDGEVPSFRTCKREMALRDSQVEAHHRKMHDWVNREGAGGVELSCMAWGEPHAGLIRCIYSTHGGINTIGALMPNLHIPKTFHRVELVFRMGGDFKSHLFVMGIEPDDDTLERQVYGWVREDLPESQQMIESLKDLALRGHRLQGYVLPGPTAYQIIARNPGGPVVPRVNHRVPPRHAVEEVQVRDIPHVTQDAATFVPKSAFNAARSRLSMSRAHPIHVAEEIFFTAQKNIVEEKRVRDEALRAQQAAREAAQEPDARIPPPSVIQFVVHYFFDCPEDMDIRRPAPPSAAPGSNPWEQN</sequence>
<gene>
    <name evidence="2" type="ORF">BJ508DRAFT_332255</name>
</gene>
<feature type="compositionally biased region" description="Basic and acidic residues" evidence="1">
    <location>
        <begin position="30"/>
        <end position="41"/>
    </location>
</feature>
<dbReference type="EMBL" id="ML119767">
    <property type="protein sequence ID" value="RPA75291.1"/>
    <property type="molecule type" value="Genomic_DNA"/>
</dbReference>
<accession>A0A3N4HTH0</accession>
<dbReference type="Proteomes" id="UP000275078">
    <property type="component" value="Unassembled WGS sequence"/>
</dbReference>
<proteinExistence type="predicted"/>